<dbReference type="InterPro" id="IPR002068">
    <property type="entry name" value="A-crystallin/Hsp20_dom"/>
</dbReference>
<dbReference type="eggNOG" id="COG0071">
    <property type="taxonomic scope" value="Bacteria"/>
</dbReference>
<dbReference type="PROSITE" id="PS01031">
    <property type="entry name" value="SHSP"/>
    <property type="match status" value="1"/>
</dbReference>
<keyword evidence="5" id="KW-1185">Reference proteome</keyword>
<dbReference type="HOGENOM" id="CLU_046737_8_0_4"/>
<dbReference type="Gene3D" id="2.60.40.790">
    <property type="match status" value="1"/>
</dbReference>
<reference evidence="4 5" key="1">
    <citation type="submission" date="2012-05" db="EMBL/GenBank/DDBJ databases">
        <title>The Genome Sequence of Sutterella wadsworthensis 2_1_59BFAA.</title>
        <authorList>
            <consortium name="The Broad Institute Genome Sequencing Platform"/>
            <person name="Earl A."/>
            <person name="Ward D."/>
            <person name="Feldgarden M."/>
            <person name="Gevers D."/>
            <person name="Daigneault M."/>
            <person name="Strauss J."/>
            <person name="Allen-Vercoe E."/>
            <person name="Walker B."/>
            <person name="Young S.K."/>
            <person name="Zeng Q."/>
            <person name="Gargeya S."/>
            <person name="Fitzgerald M."/>
            <person name="Haas B."/>
            <person name="Abouelleil A."/>
            <person name="Alvarado L."/>
            <person name="Arachchi H.M."/>
            <person name="Berlin A.M."/>
            <person name="Chapman S.B."/>
            <person name="Goldberg J."/>
            <person name="Griggs A."/>
            <person name="Gujja S."/>
            <person name="Hansen M."/>
            <person name="Howarth C."/>
            <person name="Imamovic A."/>
            <person name="Larimer J."/>
            <person name="McCowen C."/>
            <person name="Montmayeur A."/>
            <person name="Murphy C."/>
            <person name="Neiman D."/>
            <person name="Pearson M."/>
            <person name="Priest M."/>
            <person name="Roberts A."/>
            <person name="Saif S."/>
            <person name="Shea T."/>
            <person name="Sisk P."/>
            <person name="Sykes S."/>
            <person name="Wortman J."/>
            <person name="Nusbaum C."/>
            <person name="Birren B."/>
        </authorList>
    </citation>
    <scope>NUCLEOTIDE SEQUENCE [LARGE SCALE GENOMIC DNA]</scope>
    <source>
        <strain evidence="4 5">2_1_59BFAA</strain>
    </source>
</reference>
<dbReference type="Pfam" id="PF00011">
    <property type="entry name" value="HSP20"/>
    <property type="match status" value="1"/>
</dbReference>
<dbReference type="PANTHER" id="PTHR11527">
    <property type="entry name" value="HEAT-SHOCK PROTEIN 20 FAMILY MEMBER"/>
    <property type="match status" value="1"/>
</dbReference>
<dbReference type="AlphaFoldDB" id="K1KI17"/>
<dbReference type="STRING" id="742823.HMPREF9465_00995"/>
<dbReference type="Proteomes" id="UP000005835">
    <property type="component" value="Unassembled WGS sequence"/>
</dbReference>
<feature type="domain" description="SHSP" evidence="3">
    <location>
        <begin position="32"/>
        <end position="148"/>
    </location>
</feature>
<comment type="caution">
    <text evidence="4">The sequence shown here is derived from an EMBL/GenBank/DDBJ whole genome shotgun (WGS) entry which is preliminary data.</text>
</comment>
<gene>
    <name evidence="4" type="ORF">HMPREF9465_00995</name>
</gene>
<evidence type="ECO:0000256" key="1">
    <source>
        <dbReference type="PROSITE-ProRule" id="PRU00285"/>
    </source>
</evidence>
<dbReference type="EMBL" id="ADMG01000027">
    <property type="protein sequence ID" value="EKB31384.1"/>
    <property type="molecule type" value="Genomic_DNA"/>
</dbReference>
<dbReference type="CDD" id="cd06471">
    <property type="entry name" value="ACD_LpsHSP_like"/>
    <property type="match status" value="1"/>
</dbReference>
<organism evidence="4 5">
    <name type="scientific">Sutterella wadsworthensis 2_1_59BFAA</name>
    <dbReference type="NCBI Taxonomy" id="742823"/>
    <lineage>
        <taxon>Bacteria</taxon>
        <taxon>Pseudomonadati</taxon>
        <taxon>Pseudomonadota</taxon>
        <taxon>Betaproteobacteria</taxon>
        <taxon>Burkholderiales</taxon>
        <taxon>Sutterellaceae</taxon>
        <taxon>Sutterella</taxon>
    </lineage>
</organism>
<proteinExistence type="inferred from homology"/>
<name>K1KI17_9BURK</name>
<protein>
    <recommendedName>
        <fullName evidence="3">SHSP domain-containing protein</fullName>
    </recommendedName>
</protein>
<dbReference type="SUPFAM" id="SSF49764">
    <property type="entry name" value="HSP20-like chaperones"/>
    <property type="match status" value="1"/>
</dbReference>
<evidence type="ECO:0000256" key="2">
    <source>
        <dbReference type="RuleBase" id="RU003616"/>
    </source>
</evidence>
<dbReference type="OrthoDB" id="5295562at2"/>
<comment type="similarity">
    <text evidence="1 2">Belongs to the small heat shock protein (HSP20) family.</text>
</comment>
<evidence type="ECO:0000313" key="4">
    <source>
        <dbReference type="EMBL" id="EKB31384.1"/>
    </source>
</evidence>
<sequence length="148" mass="16630">MLLPSVFGEDLFDETFPFAGMTDRHGHDKLFGNRAGRLMKTDVREGEKSWELDVELPGFRKENISATLKDGYLTISAEKAVEETQEAEKKGQCVRRERWSGALSRAFYVGEGVTEEDVKAKYENGVLSISIPKKEAIEAKAKKMIAIE</sequence>
<dbReference type="PATRIC" id="fig|742823.3.peg.979"/>
<evidence type="ECO:0000259" key="3">
    <source>
        <dbReference type="PROSITE" id="PS01031"/>
    </source>
</evidence>
<evidence type="ECO:0000313" key="5">
    <source>
        <dbReference type="Proteomes" id="UP000005835"/>
    </source>
</evidence>
<dbReference type="InterPro" id="IPR008978">
    <property type="entry name" value="HSP20-like_chaperone"/>
</dbReference>
<accession>K1KI17</accession>
<dbReference type="InterPro" id="IPR031107">
    <property type="entry name" value="Small_HSP"/>
</dbReference>